<dbReference type="NCBIfam" id="TIGR01695">
    <property type="entry name" value="murJ_mviN"/>
    <property type="match status" value="1"/>
</dbReference>
<feature type="transmembrane region" description="Helical" evidence="10">
    <location>
        <begin position="217"/>
        <end position="242"/>
    </location>
</feature>
<evidence type="ECO:0000256" key="8">
    <source>
        <dbReference type="ARBA" id="ARBA00060041"/>
    </source>
</evidence>
<sequence>MIESPDLRGFFLSKICHSVKIPELNQIWKLPVLKRILKATATVGGMTMLSRILGFVRDMVIARYFGASSGADAFFVAFKIPNFFRRLFAEGAFSQAFVPVLAEAKEKRGQAAVKALVDAIVFRLGGILLLLTAFGVFGSGLWMMVFAPGFMDDPEKFALASDMLAITFPYLLLISLVAFSSAIMNTYNQFAVPAFTPVLLNLVLIASAIWLSPLFEIPVMALAWGVLLAGVAQLLFHVPFLMRLGLLPVPRRQKEEGVDEVKRLMLPALFGVSVAQINLLLDTILASFLITGSVSWLYYSDRLMEFPLGVFGVALATVVLPGLSKQAANQDWTAFKRDLDFALKLVFLIAVPATLGLFLLATPLISSLFFYGAFTANDVQQSSLSLMAYSLGLLGFILVKVLAPAFYARKNMKTPVKIAMVALVSNMVFNLILIWPLAHAGLALATTISAFINAGLLAYFLFKEDMLAFSKQWKSLLWQGLLANVVLVLFLMLLNPLDAQWFAWNGWERLGALMGLVLLSILVYAMTLLAVGFRPRQALK</sequence>
<dbReference type="CDD" id="cd13123">
    <property type="entry name" value="MATE_MurJ_like"/>
    <property type="match status" value="1"/>
</dbReference>
<dbReference type="PRINTS" id="PR01806">
    <property type="entry name" value="VIRFACTRMVIN"/>
</dbReference>
<reference evidence="13" key="1">
    <citation type="submission" date="2019-11" db="EMBL/GenBank/DDBJ databases">
        <title>Isolation and characterization of two novel species in the genus Thiomicrorhabdus.</title>
        <authorList>
            <person name="Mochizuki J."/>
            <person name="Kojima H."/>
            <person name="Fukui M."/>
        </authorList>
    </citation>
    <scope>NUCLEOTIDE SEQUENCE [LARGE SCALE GENOMIC DNA]</scope>
    <source>
        <strain evidence="13">AkT22</strain>
    </source>
</reference>
<dbReference type="GO" id="GO:0005886">
    <property type="term" value="C:plasma membrane"/>
    <property type="evidence" value="ECO:0007669"/>
    <property type="project" value="UniProtKB-SubCell"/>
</dbReference>
<keyword evidence="13" id="KW-1185">Reference proteome</keyword>
<feature type="transmembrane region" description="Helical" evidence="10">
    <location>
        <begin position="418"/>
        <end position="437"/>
    </location>
</feature>
<feature type="transmembrane region" description="Helical" evidence="10">
    <location>
        <begin position="443"/>
        <end position="462"/>
    </location>
</feature>
<dbReference type="GO" id="GO:0008360">
    <property type="term" value="P:regulation of cell shape"/>
    <property type="evidence" value="ECO:0007669"/>
    <property type="project" value="UniProtKB-UniRule"/>
</dbReference>
<dbReference type="GO" id="GO:0015648">
    <property type="term" value="F:lipid-linked peptidoglycan transporter activity"/>
    <property type="evidence" value="ECO:0007669"/>
    <property type="project" value="UniProtKB-UniRule"/>
</dbReference>
<feature type="transmembrane region" description="Helical" evidence="10">
    <location>
        <begin position="386"/>
        <end position="406"/>
    </location>
</feature>
<comment type="similarity">
    <text evidence="9 10 11">Belongs to the MurJ/MviN family.</text>
</comment>
<keyword evidence="10 11" id="KW-0813">Transport</keyword>
<organism evidence="12 13">
    <name type="scientific">Thiosulfativibrio zosterae</name>
    <dbReference type="NCBI Taxonomy" id="2675053"/>
    <lineage>
        <taxon>Bacteria</taxon>
        <taxon>Pseudomonadati</taxon>
        <taxon>Pseudomonadota</taxon>
        <taxon>Gammaproteobacteria</taxon>
        <taxon>Thiotrichales</taxon>
        <taxon>Piscirickettsiaceae</taxon>
        <taxon>Thiosulfativibrio</taxon>
    </lineage>
</organism>
<dbReference type="InterPro" id="IPR051050">
    <property type="entry name" value="Lipid_II_flippase_MurJ/MviN"/>
</dbReference>
<feature type="transmembrane region" description="Helical" evidence="10">
    <location>
        <begin position="157"/>
        <end position="178"/>
    </location>
</feature>
<evidence type="ECO:0000256" key="5">
    <source>
        <dbReference type="ARBA" id="ARBA00022984"/>
    </source>
</evidence>
<accession>A0A6F8PL64</accession>
<proteinExistence type="inferred from homology"/>
<keyword evidence="5 10" id="KW-0573">Peptidoglycan synthesis</keyword>
<feature type="transmembrane region" description="Helical" evidence="10">
    <location>
        <begin position="306"/>
        <end position="324"/>
    </location>
</feature>
<dbReference type="EMBL" id="AP021888">
    <property type="protein sequence ID" value="BBP42826.1"/>
    <property type="molecule type" value="Genomic_DNA"/>
</dbReference>
<evidence type="ECO:0000256" key="1">
    <source>
        <dbReference type="ARBA" id="ARBA00004651"/>
    </source>
</evidence>
<keyword evidence="10" id="KW-0997">Cell inner membrane</keyword>
<comment type="pathway">
    <text evidence="10">Cell wall biogenesis; peptidoglycan biosynthesis.</text>
</comment>
<evidence type="ECO:0000256" key="10">
    <source>
        <dbReference type="HAMAP-Rule" id="MF_02078"/>
    </source>
</evidence>
<feature type="transmembrane region" description="Helical" evidence="10">
    <location>
        <begin position="263"/>
        <end position="286"/>
    </location>
</feature>
<gene>
    <name evidence="12" type="primary">mviN</name>
    <name evidence="10" type="synonym">murJ</name>
    <name evidence="12" type="ORF">THMIRHAT_05720</name>
</gene>
<evidence type="ECO:0000256" key="4">
    <source>
        <dbReference type="ARBA" id="ARBA00022960"/>
    </source>
</evidence>
<dbReference type="KEGG" id="tzo:THMIRHAT_05720"/>
<protein>
    <recommendedName>
        <fullName evidence="10">Probable lipid II flippase MurJ</fullName>
    </recommendedName>
</protein>
<name>A0A6F8PL64_9GAMM</name>
<feature type="transmembrane region" description="Helical" evidence="10">
    <location>
        <begin position="513"/>
        <end position="533"/>
    </location>
</feature>
<comment type="subcellular location">
    <subcellularLocation>
        <location evidence="10">Cell inner membrane</location>
        <topology evidence="10">Multi-pass membrane protein</topology>
    </subcellularLocation>
    <subcellularLocation>
        <location evidence="1">Cell membrane</location>
        <topology evidence="1">Multi-pass membrane protein</topology>
    </subcellularLocation>
</comment>
<feature type="transmembrane region" description="Helical" evidence="10">
    <location>
        <begin position="474"/>
        <end position="493"/>
    </location>
</feature>
<dbReference type="PANTHER" id="PTHR47019">
    <property type="entry name" value="LIPID II FLIPPASE MURJ"/>
    <property type="match status" value="1"/>
</dbReference>
<feature type="transmembrane region" description="Helical" evidence="10">
    <location>
        <begin position="345"/>
        <end position="374"/>
    </location>
</feature>
<evidence type="ECO:0000256" key="9">
    <source>
        <dbReference type="ARBA" id="ARBA00061532"/>
    </source>
</evidence>
<dbReference type="AlphaFoldDB" id="A0A6F8PL64"/>
<keyword evidence="10 11" id="KW-0961">Cell wall biogenesis/degradation</keyword>
<evidence type="ECO:0000313" key="12">
    <source>
        <dbReference type="EMBL" id="BBP42826.1"/>
    </source>
</evidence>
<keyword evidence="7 10" id="KW-0472">Membrane</keyword>
<dbReference type="PANTHER" id="PTHR47019:SF1">
    <property type="entry name" value="LIPID II FLIPPASE MURJ"/>
    <property type="match status" value="1"/>
</dbReference>
<dbReference type="GO" id="GO:0071555">
    <property type="term" value="P:cell wall organization"/>
    <property type="evidence" value="ECO:0007669"/>
    <property type="project" value="UniProtKB-UniRule"/>
</dbReference>
<dbReference type="Pfam" id="PF03023">
    <property type="entry name" value="MurJ"/>
    <property type="match status" value="1"/>
</dbReference>
<evidence type="ECO:0000256" key="7">
    <source>
        <dbReference type="ARBA" id="ARBA00023136"/>
    </source>
</evidence>
<feature type="transmembrane region" description="Helical" evidence="10">
    <location>
        <begin position="190"/>
        <end position="211"/>
    </location>
</feature>
<evidence type="ECO:0000256" key="6">
    <source>
        <dbReference type="ARBA" id="ARBA00022989"/>
    </source>
</evidence>
<dbReference type="HAMAP" id="MF_02078">
    <property type="entry name" value="MurJ_MviN"/>
    <property type="match status" value="1"/>
</dbReference>
<dbReference type="UniPathway" id="UPA00219"/>
<feature type="transmembrane region" description="Helical" evidence="10">
    <location>
        <begin position="115"/>
        <end position="137"/>
    </location>
</feature>
<dbReference type="GO" id="GO:0009252">
    <property type="term" value="P:peptidoglycan biosynthetic process"/>
    <property type="evidence" value="ECO:0007669"/>
    <property type="project" value="UniProtKB-UniRule"/>
</dbReference>
<evidence type="ECO:0000256" key="2">
    <source>
        <dbReference type="ARBA" id="ARBA00022475"/>
    </source>
</evidence>
<comment type="function">
    <text evidence="8 10 11">Involved in peptidoglycan biosynthesis. Transports lipid-linked peptidoglycan precursors from the inner to the outer leaflet of the cytoplasmic membrane.</text>
</comment>
<evidence type="ECO:0000313" key="13">
    <source>
        <dbReference type="Proteomes" id="UP000501466"/>
    </source>
</evidence>
<dbReference type="PIRSF" id="PIRSF002869">
    <property type="entry name" value="MviN"/>
    <property type="match status" value="1"/>
</dbReference>
<keyword evidence="3 10" id="KW-0812">Transmembrane</keyword>
<keyword evidence="2 10" id="KW-1003">Cell membrane</keyword>
<keyword evidence="4 10" id="KW-0133">Cell shape</keyword>
<dbReference type="GO" id="GO:0034204">
    <property type="term" value="P:lipid translocation"/>
    <property type="evidence" value="ECO:0007669"/>
    <property type="project" value="TreeGrafter"/>
</dbReference>
<evidence type="ECO:0000256" key="11">
    <source>
        <dbReference type="PIRNR" id="PIRNR002869"/>
    </source>
</evidence>
<dbReference type="Proteomes" id="UP000501466">
    <property type="component" value="Chromosome"/>
</dbReference>
<evidence type="ECO:0000256" key="3">
    <source>
        <dbReference type="ARBA" id="ARBA00022692"/>
    </source>
</evidence>
<keyword evidence="6 10" id="KW-1133">Transmembrane helix</keyword>
<dbReference type="InterPro" id="IPR004268">
    <property type="entry name" value="MurJ"/>
</dbReference>